<dbReference type="AlphaFoldDB" id="A0A8X6LTA0"/>
<comment type="caution">
    <text evidence="2">The sequence shown here is derived from an EMBL/GenBank/DDBJ whole genome shotgun (WGS) entry which is preliminary data.</text>
</comment>
<dbReference type="OrthoDB" id="6442378at2759"/>
<gene>
    <name evidence="2" type="primary">NCL1_07734</name>
    <name evidence="2" type="ORF">TNCT_495381</name>
</gene>
<protein>
    <submittedName>
        <fullName evidence="2">Uncharacterized protein</fullName>
    </submittedName>
</protein>
<name>A0A8X6LTA0_TRICU</name>
<sequence>MSETSESGISSEEEMELIENEELIEVSQKTYEDILSSLDQARLSLFINKNITLSRLCNNTREAMEHMKVIKKLTQEELKKPDTSARSVAQEMINTATEVTKKQHCLNNHVINCQEESLNDIIDTLNTNIKSLSILESRRRKEIEIQKNLEIIDGNWILYFLTALVFANLWILTFPLFVEDK</sequence>
<keyword evidence="1" id="KW-0812">Transmembrane</keyword>
<proteinExistence type="predicted"/>
<organism evidence="2 3">
    <name type="scientific">Trichonephila clavata</name>
    <name type="common">Joro spider</name>
    <name type="synonym">Nephila clavata</name>
    <dbReference type="NCBI Taxonomy" id="2740835"/>
    <lineage>
        <taxon>Eukaryota</taxon>
        <taxon>Metazoa</taxon>
        <taxon>Ecdysozoa</taxon>
        <taxon>Arthropoda</taxon>
        <taxon>Chelicerata</taxon>
        <taxon>Arachnida</taxon>
        <taxon>Araneae</taxon>
        <taxon>Araneomorphae</taxon>
        <taxon>Entelegynae</taxon>
        <taxon>Araneoidea</taxon>
        <taxon>Nephilidae</taxon>
        <taxon>Trichonephila</taxon>
    </lineage>
</organism>
<evidence type="ECO:0000256" key="1">
    <source>
        <dbReference type="SAM" id="Phobius"/>
    </source>
</evidence>
<dbReference type="EMBL" id="BMAO01028117">
    <property type="protein sequence ID" value="GFR22151.1"/>
    <property type="molecule type" value="Genomic_DNA"/>
</dbReference>
<keyword evidence="1" id="KW-1133">Transmembrane helix</keyword>
<reference evidence="2" key="1">
    <citation type="submission" date="2020-07" db="EMBL/GenBank/DDBJ databases">
        <title>Multicomponent nature underlies the extraordinary mechanical properties of spider dragline silk.</title>
        <authorList>
            <person name="Kono N."/>
            <person name="Nakamura H."/>
            <person name="Mori M."/>
            <person name="Yoshida Y."/>
            <person name="Ohtoshi R."/>
            <person name="Malay A.D."/>
            <person name="Moran D.A.P."/>
            <person name="Tomita M."/>
            <person name="Numata K."/>
            <person name="Arakawa K."/>
        </authorList>
    </citation>
    <scope>NUCLEOTIDE SEQUENCE</scope>
</reference>
<accession>A0A8X6LTA0</accession>
<keyword evidence="3" id="KW-1185">Reference proteome</keyword>
<keyword evidence="1" id="KW-0472">Membrane</keyword>
<dbReference type="Proteomes" id="UP000887116">
    <property type="component" value="Unassembled WGS sequence"/>
</dbReference>
<evidence type="ECO:0000313" key="2">
    <source>
        <dbReference type="EMBL" id="GFR22151.1"/>
    </source>
</evidence>
<feature type="transmembrane region" description="Helical" evidence="1">
    <location>
        <begin position="156"/>
        <end position="178"/>
    </location>
</feature>
<evidence type="ECO:0000313" key="3">
    <source>
        <dbReference type="Proteomes" id="UP000887116"/>
    </source>
</evidence>